<comment type="caution">
    <text evidence="1">The sequence shown here is derived from an EMBL/GenBank/DDBJ whole genome shotgun (WGS) entry which is preliminary data.</text>
</comment>
<name>A0A4Y2N2D5_ARAVE</name>
<dbReference type="AlphaFoldDB" id="A0A4Y2N2D5"/>
<dbReference type="EMBL" id="BGPR01008303">
    <property type="protein sequence ID" value="GBN32869.1"/>
    <property type="molecule type" value="Genomic_DNA"/>
</dbReference>
<dbReference type="OrthoDB" id="6111453at2759"/>
<keyword evidence="2" id="KW-1185">Reference proteome</keyword>
<protein>
    <submittedName>
        <fullName evidence="1">Uncharacterized protein</fullName>
    </submittedName>
</protein>
<gene>
    <name evidence="1" type="ORF">AVEN_235891_1</name>
</gene>
<dbReference type="Proteomes" id="UP000499080">
    <property type="component" value="Unassembled WGS sequence"/>
</dbReference>
<sequence length="95" mass="10750">MCNHNCLPLKFTSVEVGNVSDQNNLLLLIILCFLDINQTFFCSFDTQDESFEKEASSGGLVLQTQPQRRESFLYRPDNEFDLSPVSRHSSIGSSE</sequence>
<reference evidence="1 2" key="1">
    <citation type="journal article" date="2019" name="Sci. Rep.">
        <title>Orb-weaving spider Araneus ventricosus genome elucidates the spidroin gene catalogue.</title>
        <authorList>
            <person name="Kono N."/>
            <person name="Nakamura H."/>
            <person name="Ohtoshi R."/>
            <person name="Moran D.A.P."/>
            <person name="Shinohara A."/>
            <person name="Yoshida Y."/>
            <person name="Fujiwara M."/>
            <person name="Mori M."/>
            <person name="Tomita M."/>
            <person name="Arakawa K."/>
        </authorList>
    </citation>
    <scope>NUCLEOTIDE SEQUENCE [LARGE SCALE GENOMIC DNA]</scope>
</reference>
<evidence type="ECO:0000313" key="1">
    <source>
        <dbReference type="EMBL" id="GBN32869.1"/>
    </source>
</evidence>
<accession>A0A4Y2N2D5</accession>
<proteinExistence type="predicted"/>
<evidence type="ECO:0000313" key="2">
    <source>
        <dbReference type="Proteomes" id="UP000499080"/>
    </source>
</evidence>
<organism evidence="1 2">
    <name type="scientific">Araneus ventricosus</name>
    <name type="common">Orbweaver spider</name>
    <name type="synonym">Epeira ventricosa</name>
    <dbReference type="NCBI Taxonomy" id="182803"/>
    <lineage>
        <taxon>Eukaryota</taxon>
        <taxon>Metazoa</taxon>
        <taxon>Ecdysozoa</taxon>
        <taxon>Arthropoda</taxon>
        <taxon>Chelicerata</taxon>
        <taxon>Arachnida</taxon>
        <taxon>Araneae</taxon>
        <taxon>Araneomorphae</taxon>
        <taxon>Entelegynae</taxon>
        <taxon>Araneoidea</taxon>
        <taxon>Araneidae</taxon>
        <taxon>Araneus</taxon>
    </lineage>
</organism>